<evidence type="ECO:0000256" key="1">
    <source>
        <dbReference type="SAM" id="Coils"/>
    </source>
</evidence>
<accession>B6WB91</accession>
<dbReference type="EMBL" id="ABXA01000044">
    <property type="protein sequence ID" value="EEB35360.1"/>
    <property type="molecule type" value="Genomic_DNA"/>
</dbReference>
<evidence type="ECO:0000313" key="2">
    <source>
        <dbReference type="EMBL" id="EEB35360.1"/>
    </source>
</evidence>
<evidence type="ECO:0000313" key="3">
    <source>
        <dbReference type="Proteomes" id="UP000005451"/>
    </source>
</evidence>
<feature type="coiled-coil region" evidence="1">
    <location>
        <begin position="27"/>
        <end position="54"/>
    </location>
</feature>
<organism evidence="2 3">
    <name type="scientific">Anaerococcus hydrogenalis DSM 7454</name>
    <dbReference type="NCBI Taxonomy" id="561177"/>
    <lineage>
        <taxon>Bacteria</taxon>
        <taxon>Bacillati</taxon>
        <taxon>Bacillota</taxon>
        <taxon>Tissierellia</taxon>
        <taxon>Tissierellales</taxon>
        <taxon>Peptoniphilaceae</taxon>
        <taxon>Anaerococcus</taxon>
    </lineage>
</organism>
<dbReference type="RefSeq" id="WP_004815560.1">
    <property type="nucleotide sequence ID" value="NZ_ABXA01000044.1"/>
</dbReference>
<protein>
    <submittedName>
        <fullName evidence="2">Uncharacterized protein</fullName>
    </submittedName>
</protein>
<sequence length="88" mass="10311">MEKKLNLTIKNKTKDLIGHEFKALIPADFYKKENNKYKNIKDDENEKKKAIENAYKIKIVGIARAKKIAKQIKQILPLLVLHQNLLIR</sequence>
<dbReference type="STRING" id="561177.ANHYDRO_01872"/>
<reference evidence="2 3" key="2">
    <citation type="submission" date="2008-10" db="EMBL/GenBank/DDBJ databases">
        <title>Draft genome sequence of Anaerococcus hydrogenalis (DSM 7454).</title>
        <authorList>
            <person name="Sudarsanam P."/>
            <person name="Ley R."/>
            <person name="Guruge J."/>
            <person name="Turnbaugh P.J."/>
            <person name="Mahowald M."/>
            <person name="Liep D."/>
            <person name="Gordon J."/>
        </authorList>
    </citation>
    <scope>NUCLEOTIDE SEQUENCE [LARGE SCALE GENOMIC DNA]</scope>
    <source>
        <strain evidence="2 3">DSM 7454</strain>
    </source>
</reference>
<name>B6WB91_9FIRM</name>
<reference evidence="2 3" key="1">
    <citation type="submission" date="2008-09" db="EMBL/GenBank/DDBJ databases">
        <authorList>
            <person name="Fulton L."/>
            <person name="Clifton S."/>
            <person name="Fulton B."/>
            <person name="Xu J."/>
            <person name="Minx P."/>
            <person name="Pepin K.H."/>
            <person name="Johnson M."/>
            <person name="Thiruvilangam P."/>
            <person name="Bhonagiri V."/>
            <person name="Nash W.E."/>
            <person name="Mardis E.R."/>
            <person name="Wilson R.K."/>
        </authorList>
    </citation>
    <scope>NUCLEOTIDE SEQUENCE [LARGE SCALE GENOMIC DNA]</scope>
    <source>
        <strain evidence="2 3">DSM 7454</strain>
    </source>
</reference>
<keyword evidence="1" id="KW-0175">Coiled coil</keyword>
<proteinExistence type="predicted"/>
<dbReference type="AlphaFoldDB" id="B6WB91"/>
<comment type="caution">
    <text evidence="2">The sequence shown here is derived from an EMBL/GenBank/DDBJ whole genome shotgun (WGS) entry which is preliminary data.</text>
</comment>
<gene>
    <name evidence="2" type="ORF">ANHYDRO_01872</name>
</gene>
<dbReference type="Proteomes" id="UP000005451">
    <property type="component" value="Unassembled WGS sequence"/>
</dbReference>